<dbReference type="AlphaFoldDB" id="A0A9D1XK17"/>
<organism evidence="1 2">
    <name type="scientific">Candidatus Erysipelatoclostridium merdavium</name>
    <dbReference type="NCBI Taxonomy" id="2838566"/>
    <lineage>
        <taxon>Bacteria</taxon>
        <taxon>Bacillati</taxon>
        <taxon>Bacillota</taxon>
        <taxon>Erysipelotrichia</taxon>
        <taxon>Erysipelotrichales</taxon>
        <taxon>Erysipelotrichales incertae sedis</taxon>
    </lineage>
</organism>
<sequence>MKNQLDENEIKSCLLEIGCKQVEDVIENLKNDNLKNAIHLLKIERCHLLEKLHHEQKKIDCLDYLIYSLKDNNQK</sequence>
<comment type="caution">
    <text evidence="1">The sequence shown here is derived from an EMBL/GenBank/DDBJ whole genome shotgun (WGS) entry which is preliminary data.</text>
</comment>
<dbReference type="Proteomes" id="UP000886724">
    <property type="component" value="Unassembled WGS sequence"/>
</dbReference>
<name>A0A9D1XK17_9FIRM</name>
<accession>A0A9D1XK17</accession>
<gene>
    <name evidence="1" type="ORF">H9980_03310</name>
</gene>
<protein>
    <submittedName>
        <fullName evidence="1">Uncharacterized protein</fullName>
    </submittedName>
</protein>
<proteinExistence type="predicted"/>
<reference evidence="1" key="1">
    <citation type="journal article" date="2021" name="PeerJ">
        <title>Extensive microbial diversity within the chicken gut microbiome revealed by metagenomics and culture.</title>
        <authorList>
            <person name="Gilroy R."/>
            <person name="Ravi A."/>
            <person name="Getino M."/>
            <person name="Pursley I."/>
            <person name="Horton D.L."/>
            <person name="Alikhan N.F."/>
            <person name="Baker D."/>
            <person name="Gharbi K."/>
            <person name="Hall N."/>
            <person name="Watson M."/>
            <person name="Adriaenssens E.M."/>
            <person name="Foster-Nyarko E."/>
            <person name="Jarju S."/>
            <person name="Secka A."/>
            <person name="Antonio M."/>
            <person name="Oren A."/>
            <person name="Chaudhuri R.R."/>
            <person name="La Ragione R."/>
            <person name="Hildebrand F."/>
            <person name="Pallen M.J."/>
        </authorList>
    </citation>
    <scope>NUCLEOTIDE SEQUENCE</scope>
    <source>
        <strain evidence="1">ChiGjej1B1-14440</strain>
    </source>
</reference>
<evidence type="ECO:0000313" key="2">
    <source>
        <dbReference type="Proteomes" id="UP000886724"/>
    </source>
</evidence>
<reference evidence="1" key="2">
    <citation type="submission" date="2021-04" db="EMBL/GenBank/DDBJ databases">
        <authorList>
            <person name="Gilroy R."/>
        </authorList>
    </citation>
    <scope>NUCLEOTIDE SEQUENCE</scope>
    <source>
        <strain evidence="1">ChiGjej1B1-14440</strain>
    </source>
</reference>
<evidence type="ECO:0000313" key="1">
    <source>
        <dbReference type="EMBL" id="HIX80988.1"/>
    </source>
</evidence>
<dbReference type="EMBL" id="DXET01000081">
    <property type="protein sequence ID" value="HIX80988.1"/>
    <property type="molecule type" value="Genomic_DNA"/>
</dbReference>